<dbReference type="AlphaFoldDB" id="A0A0N1IF35"/>
<dbReference type="PANTHER" id="PTHR10142:SF0">
    <property type="entry name" value="DNA REPAIR PROTEIN COMPLEMENTING XP-A CELLS"/>
    <property type="match status" value="1"/>
</dbReference>
<dbReference type="SUPFAM" id="SSF57716">
    <property type="entry name" value="Glucocorticoid receptor-like (DNA-binding domain)"/>
    <property type="match status" value="1"/>
</dbReference>
<dbReference type="Pfam" id="PF05181">
    <property type="entry name" value="XPA_C"/>
    <property type="match status" value="1"/>
</dbReference>
<dbReference type="NCBIfam" id="TIGR00598">
    <property type="entry name" value="rad14"/>
    <property type="match status" value="1"/>
</dbReference>
<name>A0A0N1IF35_PAPMA</name>
<dbReference type="InterPro" id="IPR009061">
    <property type="entry name" value="DNA-bd_dom_put_sf"/>
</dbReference>
<feature type="compositionally biased region" description="Basic and acidic residues" evidence="11">
    <location>
        <begin position="245"/>
        <end position="256"/>
    </location>
</feature>
<evidence type="ECO:0000256" key="6">
    <source>
        <dbReference type="ARBA" id="ARBA00022833"/>
    </source>
</evidence>
<evidence type="ECO:0000256" key="9">
    <source>
        <dbReference type="ARBA" id="ARBA00023242"/>
    </source>
</evidence>
<dbReference type="InterPro" id="IPR022652">
    <property type="entry name" value="Znf_XPA_CS"/>
</dbReference>
<dbReference type="CDD" id="cd21076">
    <property type="entry name" value="DBD_XPA"/>
    <property type="match status" value="1"/>
</dbReference>
<comment type="subcellular location">
    <subcellularLocation>
        <location evidence="1">Nucleus</location>
    </subcellularLocation>
</comment>
<evidence type="ECO:0000313" key="13">
    <source>
        <dbReference type="EMBL" id="KPJ14970.1"/>
    </source>
</evidence>
<evidence type="ECO:0000256" key="10">
    <source>
        <dbReference type="SAM" id="Coils"/>
    </source>
</evidence>
<evidence type="ECO:0000256" key="8">
    <source>
        <dbReference type="ARBA" id="ARBA00023204"/>
    </source>
</evidence>
<evidence type="ECO:0000256" key="2">
    <source>
        <dbReference type="ARBA" id="ARBA00005548"/>
    </source>
</evidence>
<dbReference type="GO" id="GO:0070914">
    <property type="term" value="P:UV-damage excision repair"/>
    <property type="evidence" value="ECO:0007669"/>
    <property type="project" value="TreeGrafter"/>
</dbReference>
<evidence type="ECO:0000256" key="1">
    <source>
        <dbReference type="ARBA" id="ARBA00004123"/>
    </source>
</evidence>
<dbReference type="GO" id="GO:0000715">
    <property type="term" value="P:nucleotide-excision repair, DNA damage recognition"/>
    <property type="evidence" value="ECO:0007669"/>
    <property type="project" value="TreeGrafter"/>
</dbReference>
<feature type="domain" description="XPA C-terminal" evidence="12">
    <location>
        <begin position="411"/>
        <end position="461"/>
    </location>
</feature>
<keyword evidence="8" id="KW-0234">DNA repair</keyword>
<keyword evidence="14" id="KW-1185">Reference proteome</keyword>
<accession>A0A0N1IF35</accession>
<dbReference type="GO" id="GO:0008270">
    <property type="term" value="F:zinc ion binding"/>
    <property type="evidence" value="ECO:0007669"/>
    <property type="project" value="UniProtKB-KW"/>
</dbReference>
<dbReference type="SUPFAM" id="SSF46955">
    <property type="entry name" value="Putative DNA-binding domain"/>
    <property type="match status" value="1"/>
</dbReference>
<feature type="compositionally biased region" description="Basic residues" evidence="11">
    <location>
        <begin position="235"/>
        <end position="244"/>
    </location>
</feature>
<evidence type="ECO:0000256" key="11">
    <source>
        <dbReference type="SAM" id="MobiDB-lite"/>
    </source>
</evidence>
<sequence length="549" mass="62621">MSVVPEEERMHRKEKYPLSVRPLLRRLKVGSASAFADVYGAYRIIGILNPKYVATGRRLAVNNEERIKDLEAEKTRLRKEIEAAIDDGLRVLQNEGENRSGGAGERYLAALKLHMQAAGEGPAGNATGGGQVVAAAANNGTNATSLRRFDFKKKKKRGPDELDEIFIYKDVYEKKDIEPEQGKLMLDNKLKLEKKLFEWMVKRQEEKKRLKEYLEKKQAHLLEVVTEKCPRFGYGKKTKKKKTRRNNEEDAVDAHRKEHKNRPKYPCCRKCCKKSYLGAMASCEPDATEPSAAGLSAAQRARIERNRLHARALHEARLVTRSQSNTSEGAKQIYVGKRRAIDTGGGFLAEAESVEGSVGSRAVPGARPAPLVHASQQPRCKECQQLFPQSYLFDTFDFSVCDDCRDDEGAHELVTRTEAKSEFLLKDCDLDSRPPPLRCVRRRNPHRTHYAEMRLYLRAQVEERALLVWGSEERLLQERAAREERRERAQATAARRRLTALRMAVRSSLYDGTHVQHEHRYGEESYDAETEQYTRACLDCGHTQTYEKM</sequence>
<gene>
    <name evidence="13" type="ORF">RR48_02711</name>
</gene>
<comment type="similarity">
    <text evidence="2">Belongs to the XPA family.</text>
</comment>
<keyword evidence="9" id="KW-0539">Nucleus</keyword>
<keyword evidence="6" id="KW-0862">Zinc</keyword>
<keyword evidence="4" id="KW-0227">DNA damage</keyword>
<keyword evidence="10" id="KW-0175">Coiled coil</keyword>
<dbReference type="EMBL" id="KQ460401">
    <property type="protein sequence ID" value="KPJ14970.1"/>
    <property type="molecule type" value="Genomic_DNA"/>
</dbReference>
<feature type="coiled-coil region" evidence="10">
    <location>
        <begin position="472"/>
        <end position="501"/>
    </location>
</feature>
<feature type="region of interest" description="Disordered" evidence="11">
    <location>
        <begin position="235"/>
        <end position="261"/>
    </location>
</feature>
<dbReference type="InterPro" id="IPR037129">
    <property type="entry name" value="XPA_sf"/>
</dbReference>
<dbReference type="GO" id="GO:0003684">
    <property type="term" value="F:damaged DNA binding"/>
    <property type="evidence" value="ECO:0007669"/>
    <property type="project" value="InterPro"/>
</dbReference>
<evidence type="ECO:0000313" key="14">
    <source>
        <dbReference type="Proteomes" id="UP000053240"/>
    </source>
</evidence>
<dbReference type="GO" id="GO:0006284">
    <property type="term" value="P:base-excision repair"/>
    <property type="evidence" value="ECO:0007669"/>
    <property type="project" value="TreeGrafter"/>
</dbReference>
<dbReference type="Pfam" id="PF01286">
    <property type="entry name" value="XPA_N"/>
    <property type="match status" value="1"/>
</dbReference>
<dbReference type="InParanoid" id="A0A0N1IF35"/>
<dbReference type="Proteomes" id="UP000053240">
    <property type="component" value="Unassembled WGS sequence"/>
</dbReference>
<dbReference type="InterPro" id="IPR022656">
    <property type="entry name" value="XPA_C"/>
</dbReference>
<dbReference type="STRING" id="76193.A0A0N1IF35"/>
<keyword evidence="5" id="KW-0863">Zinc-finger</keyword>
<organism evidence="13 14">
    <name type="scientific">Papilio machaon</name>
    <name type="common">Old World swallowtail butterfly</name>
    <dbReference type="NCBI Taxonomy" id="76193"/>
    <lineage>
        <taxon>Eukaryota</taxon>
        <taxon>Metazoa</taxon>
        <taxon>Ecdysozoa</taxon>
        <taxon>Arthropoda</taxon>
        <taxon>Hexapoda</taxon>
        <taxon>Insecta</taxon>
        <taxon>Pterygota</taxon>
        <taxon>Neoptera</taxon>
        <taxon>Endopterygota</taxon>
        <taxon>Lepidoptera</taxon>
        <taxon>Glossata</taxon>
        <taxon>Ditrysia</taxon>
        <taxon>Papilionoidea</taxon>
        <taxon>Papilionidae</taxon>
        <taxon>Papilioninae</taxon>
        <taxon>Papilio</taxon>
    </lineage>
</organism>
<feature type="coiled-coil region" evidence="10">
    <location>
        <begin position="60"/>
        <end position="87"/>
    </location>
</feature>
<evidence type="ECO:0000256" key="5">
    <source>
        <dbReference type="ARBA" id="ARBA00022771"/>
    </source>
</evidence>
<evidence type="ECO:0000256" key="7">
    <source>
        <dbReference type="ARBA" id="ARBA00023125"/>
    </source>
</evidence>
<dbReference type="PANTHER" id="PTHR10142">
    <property type="entry name" value="DNA REPAIR PROTEIN COMPLEMENTING XP-A CELLS"/>
    <property type="match status" value="1"/>
</dbReference>
<evidence type="ECO:0000256" key="3">
    <source>
        <dbReference type="ARBA" id="ARBA00022723"/>
    </source>
</evidence>
<proteinExistence type="inferred from homology"/>
<dbReference type="InterPro" id="IPR000465">
    <property type="entry name" value="XPA/RAD14"/>
</dbReference>
<keyword evidence="3" id="KW-0479">Metal-binding</keyword>
<dbReference type="GO" id="GO:0000110">
    <property type="term" value="C:nucleotide-excision repair factor 1 complex"/>
    <property type="evidence" value="ECO:0007669"/>
    <property type="project" value="TreeGrafter"/>
</dbReference>
<evidence type="ECO:0000259" key="12">
    <source>
        <dbReference type="Pfam" id="PF05181"/>
    </source>
</evidence>
<protein>
    <submittedName>
        <fullName evidence="13">DNA repair protein complementing XP-A cells-like</fullName>
    </submittedName>
</protein>
<keyword evidence="7" id="KW-0238">DNA-binding</keyword>
<dbReference type="Gene3D" id="3.90.530.10">
    <property type="entry name" value="XPA C-terminal domain"/>
    <property type="match status" value="1"/>
</dbReference>
<dbReference type="GO" id="GO:1901255">
    <property type="term" value="P:nucleotide-excision repair involved in interstrand cross-link repair"/>
    <property type="evidence" value="ECO:0007669"/>
    <property type="project" value="TreeGrafter"/>
</dbReference>
<reference evidence="13 14" key="1">
    <citation type="journal article" date="2015" name="Nat. Commun.">
        <title>Outbred genome sequencing and CRISPR/Cas9 gene editing in butterflies.</title>
        <authorList>
            <person name="Li X."/>
            <person name="Fan D."/>
            <person name="Zhang W."/>
            <person name="Liu G."/>
            <person name="Zhang L."/>
            <person name="Zhao L."/>
            <person name="Fang X."/>
            <person name="Chen L."/>
            <person name="Dong Y."/>
            <person name="Chen Y."/>
            <person name="Ding Y."/>
            <person name="Zhao R."/>
            <person name="Feng M."/>
            <person name="Zhu Y."/>
            <person name="Feng Y."/>
            <person name="Jiang X."/>
            <person name="Zhu D."/>
            <person name="Xiang H."/>
            <person name="Feng X."/>
            <person name="Li S."/>
            <person name="Wang J."/>
            <person name="Zhang G."/>
            <person name="Kronforst M.R."/>
            <person name="Wang W."/>
        </authorList>
    </citation>
    <scope>NUCLEOTIDE SEQUENCE [LARGE SCALE GENOMIC DNA]</scope>
    <source>
        <strain evidence="13">Ya'a_city_454_Pm</strain>
        <tissue evidence="13">Whole body</tissue>
    </source>
</reference>
<evidence type="ECO:0000256" key="4">
    <source>
        <dbReference type="ARBA" id="ARBA00022763"/>
    </source>
</evidence>